<feature type="transmembrane region" description="Helical" evidence="1">
    <location>
        <begin position="318"/>
        <end position="337"/>
    </location>
</feature>
<evidence type="ECO:0000313" key="3">
    <source>
        <dbReference type="EMBL" id="NWO24023.1"/>
    </source>
</evidence>
<dbReference type="EMBL" id="JABXYR010000002">
    <property type="protein sequence ID" value="NWO24023.1"/>
    <property type="molecule type" value="Genomic_DNA"/>
</dbReference>
<evidence type="ECO:0000259" key="2">
    <source>
        <dbReference type="Pfam" id="PF02698"/>
    </source>
</evidence>
<reference evidence="3 4" key="1">
    <citation type="submission" date="2020-06" db="EMBL/GenBank/DDBJ databases">
        <title>Mogibacterium timidum strain W9173 genomic sequence.</title>
        <authorList>
            <person name="Wade W.G."/>
            <person name="Johnston C.D."/>
            <person name="Chen T."/>
            <person name="Dewhirst F.E."/>
        </authorList>
    </citation>
    <scope>NUCLEOTIDE SEQUENCE [LARGE SCALE GENOMIC DNA]</scope>
    <source>
        <strain evidence="3 4">W9173</strain>
    </source>
</reference>
<feature type="transmembrane region" description="Helical" evidence="1">
    <location>
        <begin position="23"/>
        <end position="45"/>
    </location>
</feature>
<keyword evidence="1" id="KW-0472">Membrane</keyword>
<dbReference type="CDD" id="cd06259">
    <property type="entry name" value="YdcF-like"/>
    <property type="match status" value="1"/>
</dbReference>
<proteinExistence type="predicted"/>
<dbReference type="GO" id="GO:0005886">
    <property type="term" value="C:plasma membrane"/>
    <property type="evidence" value="ECO:0007669"/>
    <property type="project" value="TreeGrafter"/>
</dbReference>
<dbReference type="Gene3D" id="3.40.50.620">
    <property type="entry name" value="HUPs"/>
    <property type="match status" value="1"/>
</dbReference>
<comment type="caution">
    <text evidence="3">The sequence shown here is derived from an EMBL/GenBank/DDBJ whole genome shotgun (WGS) entry which is preliminary data.</text>
</comment>
<dbReference type="AlphaFoldDB" id="A0A7Y8VSY7"/>
<dbReference type="Pfam" id="PF02698">
    <property type="entry name" value="DUF218"/>
    <property type="match status" value="1"/>
</dbReference>
<evidence type="ECO:0000256" key="1">
    <source>
        <dbReference type="SAM" id="Phobius"/>
    </source>
</evidence>
<dbReference type="PANTHER" id="PTHR30336">
    <property type="entry name" value="INNER MEMBRANE PROTEIN, PROBABLE PERMEASE"/>
    <property type="match status" value="1"/>
</dbReference>
<dbReference type="PANTHER" id="PTHR30336:SF18">
    <property type="entry name" value="MEMBRANE PROTEIN"/>
    <property type="match status" value="1"/>
</dbReference>
<organism evidence="3 4">
    <name type="scientific">Mogibacterium timidum</name>
    <dbReference type="NCBI Taxonomy" id="35519"/>
    <lineage>
        <taxon>Bacteria</taxon>
        <taxon>Bacillati</taxon>
        <taxon>Bacillota</taxon>
        <taxon>Clostridia</taxon>
        <taxon>Peptostreptococcales</taxon>
        <taxon>Anaerovoracaceae</taxon>
        <taxon>Mogibacterium</taxon>
    </lineage>
</organism>
<accession>A0A7Y8VSY7</accession>
<dbReference type="Proteomes" id="UP000526307">
    <property type="component" value="Unassembled WGS sequence"/>
</dbReference>
<protein>
    <submittedName>
        <fullName evidence="3">YdcF family protein</fullName>
    </submittedName>
</protein>
<feature type="transmembrane region" description="Helical" evidence="1">
    <location>
        <begin position="93"/>
        <end position="114"/>
    </location>
</feature>
<dbReference type="InterPro" id="IPR003848">
    <property type="entry name" value="DUF218"/>
</dbReference>
<dbReference type="GO" id="GO:0000270">
    <property type="term" value="P:peptidoglycan metabolic process"/>
    <property type="evidence" value="ECO:0007669"/>
    <property type="project" value="TreeGrafter"/>
</dbReference>
<feature type="transmembrane region" description="Helical" evidence="1">
    <location>
        <begin position="57"/>
        <end position="81"/>
    </location>
</feature>
<feature type="transmembrane region" description="Helical" evidence="1">
    <location>
        <begin position="126"/>
        <end position="157"/>
    </location>
</feature>
<keyword evidence="4" id="KW-1185">Reference proteome</keyword>
<sequence length="340" mass="37837">MYIITLFSIIAFICSFLRDRRSFLNPALLISSLILGYISIVKLFYDLGLVAAHNLLLFMMLFALPLVIFISAVFLIYNGCILLKREGMSKTNLLSLSLGVLILLFFALMFIYVTGAGSAFITNPPISIMVVIVVFSYMLFGTAFAGFILYSILYLAIPKNKHYDFIIIHGAGLKNGESVTPLLKKRIDKAIDAFRQSSNPGIKIIASGGRGSDEKISEAQAIANYIAEETDVPMDKVILEDKSTTTYENLLFSKKLGEALVDSPRFLFVTNNYHVYRTGAYAKTIGMLGDGLGCNTASYYIPSAFIREFIAICVKIKWVFIAFYALFFLMLAVSYLGRNL</sequence>
<dbReference type="InterPro" id="IPR014729">
    <property type="entry name" value="Rossmann-like_a/b/a_fold"/>
</dbReference>
<evidence type="ECO:0000313" key="4">
    <source>
        <dbReference type="Proteomes" id="UP000526307"/>
    </source>
</evidence>
<gene>
    <name evidence="3" type="ORF">HW270_08165</name>
</gene>
<dbReference type="GO" id="GO:0043164">
    <property type="term" value="P:Gram-negative-bacterium-type cell wall biogenesis"/>
    <property type="evidence" value="ECO:0007669"/>
    <property type="project" value="TreeGrafter"/>
</dbReference>
<name>A0A7Y8VSY7_9FIRM</name>
<keyword evidence="1" id="KW-1133">Transmembrane helix</keyword>
<dbReference type="RefSeq" id="WP_009644691.1">
    <property type="nucleotide sequence ID" value="NZ_CAUUGE010000022.1"/>
</dbReference>
<dbReference type="InterPro" id="IPR051599">
    <property type="entry name" value="Cell_Envelope_Assoc"/>
</dbReference>
<feature type="domain" description="DUF218" evidence="2">
    <location>
        <begin position="164"/>
        <end position="310"/>
    </location>
</feature>
<keyword evidence="1" id="KW-0812">Transmembrane</keyword>